<protein>
    <submittedName>
        <fullName evidence="1">Uncharacterized protein</fullName>
    </submittedName>
</protein>
<dbReference type="RefSeq" id="WP_368846796.1">
    <property type="nucleotide sequence ID" value="NZ_CP194411.1"/>
</dbReference>
<dbReference type="Proteomes" id="UP001559623">
    <property type="component" value="Unassembled WGS sequence"/>
</dbReference>
<name>A0ABV3X4E4_9FIRM</name>
<dbReference type="EMBL" id="JARVLH010000003">
    <property type="protein sequence ID" value="MEX5285067.1"/>
    <property type="molecule type" value="Genomic_DNA"/>
</dbReference>
<gene>
    <name evidence="1" type="ORF">QCO44_05350</name>
</gene>
<sequence length="133" mass="14554">MFFSKIIFTPFIFGCCSSYNRADDLCSARILDLLDLADNGLVYACANDSRSKAGTCNPAHDAADDGMDGDFPAAAVVGEVMGKAEGFFTEGGKFLLFFDLLFIEDVLYCMLSLPKNLLFCYKAIAFLLQKVPE</sequence>
<evidence type="ECO:0000313" key="2">
    <source>
        <dbReference type="Proteomes" id="UP001559623"/>
    </source>
</evidence>
<evidence type="ECO:0000313" key="1">
    <source>
        <dbReference type="EMBL" id="MEX5285067.1"/>
    </source>
</evidence>
<accession>A0ABV3X4E4</accession>
<comment type="caution">
    <text evidence="1">The sequence shown here is derived from an EMBL/GenBank/DDBJ whole genome shotgun (WGS) entry which is preliminary data.</text>
</comment>
<organism evidence="1 2">
    <name type="scientific">Selenomonas sputigena</name>
    <dbReference type="NCBI Taxonomy" id="69823"/>
    <lineage>
        <taxon>Bacteria</taxon>
        <taxon>Bacillati</taxon>
        <taxon>Bacillota</taxon>
        <taxon>Negativicutes</taxon>
        <taxon>Selenomonadales</taxon>
        <taxon>Selenomonadaceae</taxon>
        <taxon>Selenomonas</taxon>
    </lineage>
</organism>
<proteinExistence type="predicted"/>
<keyword evidence="2" id="KW-1185">Reference proteome</keyword>
<reference evidence="1 2" key="1">
    <citation type="submission" date="2023-04" db="EMBL/GenBank/DDBJ databases">
        <title>Genome Sequence of Selenomonas sputigena ATCC 33150.</title>
        <authorList>
            <person name="Miller D.P."/>
            <person name="Anvari S."/>
            <person name="Polson S.W."/>
            <person name="Macdonald M."/>
            <person name="Mcdowell J.V."/>
        </authorList>
    </citation>
    <scope>NUCLEOTIDE SEQUENCE [LARGE SCALE GENOMIC DNA]</scope>
    <source>
        <strain evidence="1 2">ATCC 33150</strain>
    </source>
</reference>